<protein>
    <recommendedName>
        <fullName evidence="1">Aminoglycoside phosphotransferase domain-containing protein</fullName>
    </recommendedName>
</protein>
<dbReference type="EMBL" id="LGUA01000021">
    <property type="protein sequence ID" value="OAX85220.1"/>
    <property type="molecule type" value="Genomic_DNA"/>
</dbReference>
<dbReference type="Proteomes" id="UP000091918">
    <property type="component" value="Unassembled WGS sequence"/>
</dbReference>
<evidence type="ECO:0000259" key="1">
    <source>
        <dbReference type="Pfam" id="PF01636"/>
    </source>
</evidence>
<dbReference type="AlphaFoldDB" id="A0A1B7P862"/>
<dbReference type="InterPro" id="IPR051678">
    <property type="entry name" value="AGP_Transferase"/>
</dbReference>
<gene>
    <name evidence="2" type="ORF">ACJ72_00413</name>
</gene>
<dbReference type="SUPFAM" id="SSF56112">
    <property type="entry name" value="Protein kinase-like (PK-like)"/>
    <property type="match status" value="1"/>
</dbReference>
<organism evidence="2 3">
    <name type="scientific">Emergomyces africanus</name>
    <dbReference type="NCBI Taxonomy" id="1955775"/>
    <lineage>
        <taxon>Eukaryota</taxon>
        <taxon>Fungi</taxon>
        <taxon>Dikarya</taxon>
        <taxon>Ascomycota</taxon>
        <taxon>Pezizomycotina</taxon>
        <taxon>Eurotiomycetes</taxon>
        <taxon>Eurotiomycetidae</taxon>
        <taxon>Onygenales</taxon>
        <taxon>Ajellomycetaceae</taxon>
        <taxon>Emergomyces</taxon>
    </lineage>
</organism>
<dbReference type="OrthoDB" id="4187477at2759"/>
<dbReference type="STRING" id="1658172.A0A1B7P862"/>
<comment type="caution">
    <text evidence="2">The sequence shown here is derived from an EMBL/GenBank/DDBJ whole genome shotgun (WGS) entry which is preliminary data.</text>
</comment>
<dbReference type="PANTHER" id="PTHR21310">
    <property type="entry name" value="AMINOGLYCOSIDE PHOSPHOTRANSFERASE-RELATED-RELATED"/>
    <property type="match status" value="1"/>
</dbReference>
<dbReference type="InterPro" id="IPR002575">
    <property type="entry name" value="Aminoglycoside_PTrfase"/>
</dbReference>
<name>A0A1B7P862_9EURO</name>
<proteinExistence type="predicted"/>
<dbReference type="Pfam" id="PF01636">
    <property type="entry name" value="APH"/>
    <property type="match status" value="1"/>
</dbReference>
<reference evidence="2 3" key="1">
    <citation type="submission" date="2015-07" db="EMBL/GenBank/DDBJ databases">
        <title>Emmonsia species relationships and genome sequence.</title>
        <authorList>
            <person name="Cuomo C.A."/>
            <person name="Schwartz I.S."/>
            <person name="Kenyon C."/>
            <person name="de Hoog G.S."/>
            <person name="Govender N.P."/>
            <person name="Botha A."/>
            <person name="Moreno L."/>
            <person name="de Vries M."/>
            <person name="Munoz J.F."/>
            <person name="Stielow J.B."/>
        </authorList>
    </citation>
    <scope>NUCLEOTIDE SEQUENCE [LARGE SCALE GENOMIC DNA]</scope>
    <source>
        <strain evidence="2 3">CBS 136260</strain>
    </source>
</reference>
<sequence>MPDFTWPNHISPTVTSEIPETPRATHPKIAQLPFGLILKWSDGTRLEEVLMMEVARRAGLPVPKAICYGDHPDTPPHAPGYLEAIRRWKSPWEEIRICSLVGTAIRSVRVPNHLVDPFESEQEFNEYLRSTAWSGGFPSETEYNNALDRARKMDSMPHRIVFTHGDLKHHNILVQNGQITGFLDWESAGWCPEYWDFTTALRFIPKDYWWYNFVIGLGGGPYMAELDCERALTSLTVDSYSW</sequence>
<dbReference type="InterPro" id="IPR011009">
    <property type="entry name" value="Kinase-like_dom_sf"/>
</dbReference>
<evidence type="ECO:0000313" key="3">
    <source>
        <dbReference type="Proteomes" id="UP000091918"/>
    </source>
</evidence>
<evidence type="ECO:0000313" key="2">
    <source>
        <dbReference type="EMBL" id="OAX85220.1"/>
    </source>
</evidence>
<dbReference type="Gene3D" id="3.90.1200.10">
    <property type="match status" value="1"/>
</dbReference>
<keyword evidence="3" id="KW-1185">Reference proteome</keyword>
<feature type="domain" description="Aminoglycoside phosphotransferase" evidence="1">
    <location>
        <begin position="46"/>
        <end position="207"/>
    </location>
</feature>
<dbReference type="PANTHER" id="PTHR21310:SF55">
    <property type="entry name" value="AMINOGLYCOSIDE PHOSPHOTRANSFERASE DOMAIN-CONTAINING PROTEIN"/>
    <property type="match status" value="1"/>
</dbReference>
<accession>A0A1B7P862</accession>